<dbReference type="AlphaFoldDB" id="A0A4Q8ANS2"/>
<sequence>MKANPYRTILGTMGSVGVLLGVLLVALGSGPLAGGGLMVFGTVISVIGLVTVVGWTVLSGVEWAMRDREARAEADPAPGDR</sequence>
<keyword evidence="1" id="KW-1133">Transmembrane helix</keyword>
<gene>
    <name evidence="2" type="ORF">EV379_2626</name>
</gene>
<name>A0A4Q8ANS2_9MICO</name>
<organism evidence="2 3">
    <name type="scientific">Microterricola gilva</name>
    <dbReference type="NCBI Taxonomy" id="393267"/>
    <lineage>
        <taxon>Bacteria</taxon>
        <taxon>Bacillati</taxon>
        <taxon>Actinomycetota</taxon>
        <taxon>Actinomycetes</taxon>
        <taxon>Micrococcales</taxon>
        <taxon>Microbacteriaceae</taxon>
        <taxon>Microterricola</taxon>
    </lineage>
</organism>
<feature type="transmembrane region" description="Helical" evidence="1">
    <location>
        <begin position="35"/>
        <end position="58"/>
    </location>
</feature>
<reference evidence="2 3" key="1">
    <citation type="submission" date="2019-02" db="EMBL/GenBank/DDBJ databases">
        <title>Sequencing the genomes of 1000 actinobacteria strains.</title>
        <authorList>
            <person name="Klenk H.-P."/>
        </authorList>
    </citation>
    <scope>NUCLEOTIDE SEQUENCE [LARGE SCALE GENOMIC DNA]</scope>
    <source>
        <strain evidence="2 3">DSM 18319</strain>
    </source>
</reference>
<proteinExistence type="predicted"/>
<keyword evidence="1" id="KW-0472">Membrane</keyword>
<dbReference type="EMBL" id="SHLC01000001">
    <property type="protein sequence ID" value="RZU66274.1"/>
    <property type="molecule type" value="Genomic_DNA"/>
</dbReference>
<dbReference type="Proteomes" id="UP000291483">
    <property type="component" value="Unassembled WGS sequence"/>
</dbReference>
<keyword evidence="1" id="KW-0812">Transmembrane</keyword>
<evidence type="ECO:0000313" key="3">
    <source>
        <dbReference type="Proteomes" id="UP000291483"/>
    </source>
</evidence>
<dbReference type="RefSeq" id="WP_130506500.1">
    <property type="nucleotide sequence ID" value="NZ_SHLC01000001.1"/>
</dbReference>
<evidence type="ECO:0000313" key="2">
    <source>
        <dbReference type="EMBL" id="RZU66274.1"/>
    </source>
</evidence>
<protein>
    <submittedName>
        <fullName evidence="2">Uncharacterized protein</fullName>
    </submittedName>
</protein>
<comment type="caution">
    <text evidence="2">The sequence shown here is derived from an EMBL/GenBank/DDBJ whole genome shotgun (WGS) entry which is preliminary data.</text>
</comment>
<accession>A0A4Q8ANS2</accession>
<feature type="transmembrane region" description="Helical" evidence="1">
    <location>
        <begin position="9"/>
        <end position="29"/>
    </location>
</feature>
<keyword evidence="3" id="KW-1185">Reference proteome</keyword>
<evidence type="ECO:0000256" key="1">
    <source>
        <dbReference type="SAM" id="Phobius"/>
    </source>
</evidence>